<dbReference type="AlphaFoldDB" id="X8CF50"/>
<proteinExistence type="predicted"/>
<evidence type="ECO:0000256" key="1">
    <source>
        <dbReference type="SAM" id="MobiDB-lite"/>
    </source>
</evidence>
<protein>
    <submittedName>
        <fullName evidence="2">Uncharacterized protein</fullName>
    </submittedName>
</protein>
<sequence>MSDESTGQARPLIGYITHEIAPQITPAPIGRTWMSEMRQGWPHRCLPMLIANQSGWEVRNRNAFTATWMGGDDRTSLMIAPDTRESGQFLPSSHFGYGILTWHLPMLFRTPPGYNLLVRGPANHPKDAISALEGVVETDWSSSSFSMNWKFTREFMPVRFEVDEPICMIVPQRRAELEEFAPELRPIESDEELHRKHEFFLGSRGALGREQETADGAPGERVPWQGDYTRAATPTASPGRRPPDEAPPASLRRARTRAPGLARLPASQRQRCGRAVTNLGVLAGPTLSSYEQGYEGLVCAVARVRGLNYLGELRTSLLPPHRRPGRHLLVTRGH</sequence>
<name>X8CF50_MYCIT</name>
<comment type="caution">
    <text evidence="2">The sequence shown here is derived from an EMBL/GenBank/DDBJ whole genome shotgun (WGS) entry which is preliminary data.</text>
</comment>
<feature type="region of interest" description="Disordered" evidence="1">
    <location>
        <begin position="204"/>
        <end position="269"/>
    </location>
</feature>
<organism evidence="2 3">
    <name type="scientific">Mycobacterium intracellulare 1956</name>
    <dbReference type="NCBI Taxonomy" id="1299331"/>
    <lineage>
        <taxon>Bacteria</taxon>
        <taxon>Bacillati</taxon>
        <taxon>Actinomycetota</taxon>
        <taxon>Actinomycetes</taxon>
        <taxon>Mycobacteriales</taxon>
        <taxon>Mycobacteriaceae</taxon>
        <taxon>Mycobacterium</taxon>
        <taxon>Mycobacterium avium complex (MAC)</taxon>
    </lineage>
</organism>
<dbReference type="Pfam" id="PF19541">
    <property type="entry name" value="DUF6065"/>
    <property type="match status" value="1"/>
</dbReference>
<dbReference type="Proteomes" id="UP000020825">
    <property type="component" value="Unassembled WGS sequence"/>
</dbReference>
<dbReference type="EMBL" id="JAOG01000002">
    <property type="protein sequence ID" value="EUA55012.1"/>
    <property type="molecule type" value="Genomic_DNA"/>
</dbReference>
<accession>X8CF50</accession>
<evidence type="ECO:0000313" key="3">
    <source>
        <dbReference type="Proteomes" id="UP000020825"/>
    </source>
</evidence>
<gene>
    <name evidence="2" type="ORF">I550_3163</name>
</gene>
<dbReference type="PATRIC" id="fig|1299331.3.peg.3083"/>
<evidence type="ECO:0000313" key="2">
    <source>
        <dbReference type="EMBL" id="EUA55012.1"/>
    </source>
</evidence>
<dbReference type="InterPro" id="IPR045709">
    <property type="entry name" value="DUF6065"/>
</dbReference>
<reference evidence="2 3" key="1">
    <citation type="submission" date="2013-12" db="EMBL/GenBank/DDBJ databases">
        <authorList>
            <person name="Zelazny A."/>
            <person name="Olivier K."/>
            <person name="Holland S."/>
            <person name="Lenaerts A."/>
            <person name="Ordway D."/>
            <person name="DeGroote M.A."/>
            <person name="Parker T."/>
            <person name="Sizemore C."/>
            <person name="Tallon L.J."/>
            <person name="Sadzewicz L.K."/>
            <person name="Sengamalay N."/>
            <person name="Fraser C.M."/>
            <person name="Hine E."/>
            <person name="Shefchek K.A."/>
            <person name="Das S.P."/>
            <person name="Tettelin H."/>
        </authorList>
    </citation>
    <scope>NUCLEOTIDE SEQUENCE [LARGE SCALE GENOMIC DNA]</scope>
    <source>
        <strain evidence="2 3">1956</strain>
    </source>
</reference>